<dbReference type="AlphaFoldDB" id="A0A0D3GZT3"/>
<accession>A0A0D3GZT3</accession>
<evidence type="ECO:0000313" key="1">
    <source>
        <dbReference type="EnsemblPlants" id="OBART08G13310.1"/>
    </source>
</evidence>
<name>A0A0D3GZT3_9ORYZ</name>
<dbReference type="PaxDb" id="65489-OBART08G13310.1"/>
<proteinExistence type="predicted"/>
<dbReference type="HOGENOM" id="CLU_2889358_0_0_1"/>
<protein>
    <submittedName>
        <fullName evidence="1">Uncharacterized protein</fullName>
    </submittedName>
</protein>
<dbReference type="EnsemblPlants" id="OBART08G13310.1">
    <property type="protein sequence ID" value="OBART08G13310.1"/>
    <property type="gene ID" value="OBART08G13310"/>
</dbReference>
<dbReference type="Gramene" id="OBART08G13310.1">
    <property type="protein sequence ID" value="OBART08G13310.1"/>
    <property type="gene ID" value="OBART08G13310"/>
</dbReference>
<reference evidence="1" key="2">
    <citation type="submission" date="2015-03" db="UniProtKB">
        <authorList>
            <consortium name="EnsemblPlants"/>
        </authorList>
    </citation>
    <scope>IDENTIFICATION</scope>
</reference>
<evidence type="ECO:0000313" key="2">
    <source>
        <dbReference type="Proteomes" id="UP000026960"/>
    </source>
</evidence>
<dbReference type="Proteomes" id="UP000026960">
    <property type="component" value="Chromosome 8"/>
</dbReference>
<organism evidence="1">
    <name type="scientific">Oryza barthii</name>
    <dbReference type="NCBI Taxonomy" id="65489"/>
    <lineage>
        <taxon>Eukaryota</taxon>
        <taxon>Viridiplantae</taxon>
        <taxon>Streptophyta</taxon>
        <taxon>Embryophyta</taxon>
        <taxon>Tracheophyta</taxon>
        <taxon>Spermatophyta</taxon>
        <taxon>Magnoliopsida</taxon>
        <taxon>Liliopsida</taxon>
        <taxon>Poales</taxon>
        <taxon>Poaceae</taxon>
        <taxon>BOP clade</taxon>
        <taxon>Oryzoideae</taxon>
        <taxon>Oryzeae</taxon>
        <taxon>Oryzinae</taxon>
        <taxon>Oryza</taxon>
    </lineage>
</organism>
<reference evidence="1" key="1">
    <citation type="journal article" date="2009" name="Rice">
        <title>De Novo Next Generation Sequencing of Plant Genomes.</title>
        <authorList>
            <person name="Rounsley S."/>
            <person name="Marri P.R."/>
            <person name="Yu Y."/>
            <person name="He R."/>
            <person name="Sisneros N."/>
            <person name="Goicoechea J.L."/>
            <person name="Lee S.J."/>
            <person name="Angelova A."/>
            <person name="Kudrna D."/>
            <person name="Luo M."/>
            <person name="Affourtit J."/>
            <person name="Desany B."/>
            <person name="Knight J."/>
            <person name="Niazi F."/>
            <person name="Egholm M."/>
            <person name="Wing R.A."/>
        </authorList>
    </citation>
    <scope>NUCLEOTIDE SEQUENCE [LARGE SCALE GENOMIC DNA]</scope>
    <source>
        <strain evidence="1">cv. IRGC 105608</strain>
    </source>
</reference>
<keyword evidence="2" id="KW-1185">Reference proteome</keyword>
<sequence length="63" mass="6885">MAAAGFSNSIYLHGLPLGLWEYMLFFSSATMPNISDCQSMVQGTILITMALNRSKATLTRIQA</sequence>